<proteinExistence type="inferred from homology"/>
<sequence>VHNISCQKNPGLCATTATNMLDVVIRRAAERGLLVSLSHDQLEARNSIFPPSLWYNSVYSEELVIRIWDALIARYKNQWNVFAIDLKNEPSYEEELATWGNSNKSSDWNKAAERMIRRMGAFNGLFFVDGMKYGTDLKNAREYPIDSEISSLNNRIVFTPHCYGPDIFAIKVFKTVNFPEYLDDQYMQEYGFLAKKGLPVLIGEWGASNNPRSPGEKWNKWYADWLRSKCLTNNFYWSLDPNSDYTSGLLDRDWKTPDKRKLELLDRVQPNPTKFE</sequence>
<evidence type="ECO:0000256" key="5">
    <source>
        <dbReference type="ARBA" id="ARBA00023295"/>
    </source>
</evidence>
<keyword evidence="5 7" id="KW-0326">Glycosidase</keyword>
<evidence type="ECO:0000256" key="4">
    <source>
        <dbReference type="ARBA" id="ARBA00023277"/>
    </source>
</evidence>
<name>A0AAV5TQK2_9BILA</name>
<dbReference type="PANTHER" id="PTHR35923:SF2">
    <property type="entry name" value="ENDOGLUCANASE"/>
    <property type="match status" value="1"/>
</dbReference>
<evidence type="ECO:0000256" key="6">
    <source>
        <dbReference type="ARBA" id="ARBA00023326"/>
    </source>
</evidence>
<reference evidence="9" key="1">
    <citation type="submission" date="2023-10" db="EMBL/GenBank/DDBJ databases">
        <title>Genome assembly of Pristionchus species.</title>
        <authorList>
            <person name="Yoshida K."/>
            <person name="Sommer R.J."/>
        </authorList>
    </citation>
    <scope>NUCLEOTIDE SEQUENCE</scope>
    <source>
        <strain evidence="9">RS0144</strain>
    </source>
</reference>
<evidence type="ECO:0000259" key="8">
    <source>
        <dbReference type="Pfam" id="PF00150"/>
    </source>
</evidence>
<dbReference type="Pfam" id="PF00150">
    <property type="entry name" value="Cellulase"/>
    <property type="match status" value="1"/>
</dbReference>
<dbReference type="InterPro" id="IPR017853">
    <property type="entry name" value="GH"/>
</dbReference>
<keyword evidence="2 7" id="KW-0378">Hydrolase</keyword>
<dbReference type="EMBL" id="BTSX01000004">
    <property type="protein sequence ID" value="GMS96544.1"/>
    <property type="molecule type" value="Genomic_DNA"/>
</dbReference>
<protein>
    <recommendedName>
        <fullName evidence="8">Glycoside hydrolase family 5 domain-containing protein</fullName>
    </recommendedName>
</protein>
<evidence type="ECO:0000313" key="9">
    <source>
        <dbReference type="EMBL" id="GMS96544.1"/>
    </source>
</evidence>
<accession>A0AAV5TQK2</accession>
<dbReference type="AlphaFoldDB" id="A0AAV5TQK2"/>
<keyword evidence="3" id="KW-0136">Cellulose degradation</keyword>
<dbReference type="PANTHER" id="PTHR35923">
    <property type="entry name" value="MAJOR EXTRACELLULAR ENDOGLUCANASE"/>
    <property type="match status" value="1"/>
</dbReference>
<keyword evidence="4" id="KW-0119">Carbohydrate metabolism</keyword>
<keyword evidence="6" id="KW-0624">Polysaccharide degradation</keyword>
<keyword evidence="10" id="KW-1185">Reference proteome</keyword>
<feature type="non-terminal residue" evidence="9">
    <location>
        <position position="276"/>
    </location>
</feature>
<evidence type="ECO:0000256" key="7">
    <source>
        <dbReference type="RuleBase" id="RU361153"/>
    </source>
</evidence>
<evidence type="ECO:0000256" key="2">
    <source>
        <dbReference type="ARBA" id="ARBA00022801"/>
    </source>
</evidence>
<gene>
    <name evidence="9" type="ORF">PENTCL1PPCAC_18719</name>
</gene>
<evidence type="ECO:0000313" key="10">
    <source>
        <dbReference type="Proteomes" id="UP001432027"/>
    </source>
</evidence>
<evidence type="ECO:0000256" key="3">
    <source>
        <dbReference type="ARBA" id="ARBA00023001"/>
    </source>
</evidence>
<dbReference type="Gene3D" id="3.20.20.80">
    <property type="entry name" value="Glycosidases"/>
    <property type="match status" value="1"/>
</dbReference>
<feature type="domain" description="Glycoside hydrolase family 5" evidence="8">
    <location>
        <begin position="10"/>
        <end position="243"/>
    </location>
</feature>
<dbReference type="Proteomes" id="UP001432027">
    <property type="component" value="Unassembled WGS sequence"/>
</dbReference>
<comment type="similarity">
    <text evidence="1 7">Belongs to the glycosyl hydrolase 5 (cellulase A) family.</text>
</comment>
<dbReference type="GO" id="GO:0030245">
    <property type="term" value="P:cellulose catabolic process"/>
    <property type="evidence" value="ECO:0007669"/>
    <property type="project" value="UniProtKB-KW"/>
</dbReference>
<dbReference type="GO" id="GO:0004553">
    <property type="term" value="F:hydrolase activity, hydrolyzing O-glycosyl compounds"/>
    <property type="evidence" value="ECO:0007669"/>
    <property type="project" value="InterPro"/>
</dbReference>
<evidence type="ECO:0000256" key="1">
    <source>
        <dbReference type="ARBA" id="ARBA00005641"/>
    </source>
</evidence>
<feature type="non-terminal residue" evidence="9">
    <location>
        <position position="1"/>
    </location>
</feature>
<dbReference type="SUPFAM" id="SSF51445">
    <property type="entry name" value="(Trans)glycosidases"/>
    <property type="match status" value="1"/>
</dbReference>
<comment type="caution">
    <text evidence="9">The sequence shown here is derived from an EMBL/GenBank/DDBJ whole genome shotgun (WGS) entry which is preliminary data.</text>
</comment>
<dbReference type="InterPro" id="IPR001547">
    <property type="entry name" value="Glyco_hydro_5"/>
</dbReference>
<organism evidence="9 10">
    <name type="scientific">Pristionchus entomophagus</name>
    <dbReference type="NCBI Taxonomy" id="358040"/>
    <lineage>
        <taxon>Eukaryota</taxon>
        <taxon>Metazoa</taxon>
        <taxon>Ecdysozoa</taxon>
        <taxon>Nematoda</taxon>
        <taxon>Chromadorea</taxon>
        <taxon>Rhabditida</taxon>
        <taxon>Rhabditina</taxon>
        <taxon>Diplogasteromorpha</taxon>
        <taxon>Diplogasteroidea</taxon>
        <taxon>Neodiplogasteridae</taxon>
        <taxon>Pristionchus</taxon>
    </lineage>
</organism>